<reference evidence="2" key="1">
    <citation type="journal article" date="2011" name="Nat. Biotechnol.">
        <title>The genomic sequence of the Chinese hamster ovary (CHO)-K1 cell line.</title>
        <authorList>
            <person name="Xu X."/>
            <person name="Nagarajan H."/>
            <person name="Lewis N.E."/>
            <person name="Pan S."/>
            <person name="Cai Z."/>
            <person name="Liu X."/>
            <person name="Chen W."/>
            <person name="Xie M."/>
            <person name="Wang W."/>
            <person name="Hammond S."/>
            <person name="Andersen M.R."/>
            <person name="Neff N."/>
            <person name="Passarelli B."/>
            <person name="Koh W."/>
            <person name="Fan H.C."/>
            <person name="Wang J."/>
            <person name="Gui Y."/>
            <person name="Lee K.H."/>
            <person name="Betenbaugh M.J."/>
            <person name="Quake S.R."/>
            <person name="Famili I."/>
            <person name="Palsson B.O."/>
            <person name="Wang J."/>
        </authorList>
    </citation>
    <scope>NUCLEOTIDE SEQUENCE [LARGE SCALE GENOMIC DNA]</scope>
    <source>
        <strain evidence="2">CHO K1 cell line</strain>
    </source>
</reference>
<organism evidence="1 2">
    <name type="scientific">Cricetulus griseus</name>
    <name type="common">Chinese hamster</name>
    <name type="synonym">Cricetulus barabensis griseus</name>
    <dbReference type="NCBI Taxonomy" id="10029"/>
    <lineage>
        <taxon>Eukaryota</taxon>
        <taxon>Metazoa</taxon>
        <taxon>Chordata</taxon>
        <taxon>Craniata</taxon>
        <taxon>Vertebrata</taxon>
        <taxon>Euteleostomi</taxon>
        <taxon>Mammalia</taxon>
        <taxon>Eutheria</taxon>
        <taxon>Euarchontoglires</taxon>
        <taxon>Glires</taxon>
        <taxon>Rodentia</taxon>
        <taxon>Myomorpha</taxon>
        <taxon>Muroidea</taxon>
        <taxon>Cricetidae</taxon>
        <taxon>Cricetinae</taxon>
        <taxon>Cricetulus</taxon>
    </lineage>
</organism>
<dbReference type="Proteomes" id="UP000001075">
    <property type="component" value="Unassembled WGS sequence"/>
</dbReference>
<gene>
    <name evidence="1" type="ORF">I79_025748</name>
</gene>
<evidence type="ECO:0000313" key="1">
    <source>
        <dbReference type="EMBL" id="EGV91543.1"/>
    </source>
</evidence>
<name>G3IP45_CRIGR</name>
<proteinExistence type="predicted"/>
<dbReference type="AlphaFoldDB" id="G3IP45"/>
<dbReference type="InParanoid" id="G3IP45"/>
<sequence length="67" mass="7273">MEDRGLYLVTFPSVGLVSLGSTLNSQYPFPLSQLGERSALWGSLQYPCTVYSPPAFQPPVSPKPRGS</sequence>
<protein>
    <submittedName>
        <fullName evidence="1">Uncharacterized protein</fullName>
    </submittedName>
</protein>
<dbReference type="EMBL" id="JH008778">
    <property type="protein sequence ID" value="EGV91543.1"/>
    <property type="molecule type" value="Genomic_DNA"/>
</dbReference>
<accession>G3IP45</accession>
<evidence type="ECO:0000313" key="2">
    <source>
        <dbReference type="Proteomes" id="UP000001075"/>
    </source>
</evidence>